<reference evidence="2" key="1">
    <citation type="submission" date="2023-03" db="EMBL/GenBank/DDBJ databases">
        <title>Massive genome expansion in bonnet fungi (Mycena s.s.) driven by repeated elements and novel gene families across ecological guilds.</title>
        <authorList>
            <consortium name="Lawrence Berkeley National Laboratory"/>
            <person name="Harder C.B."/>
            <person name="Miyauchi S."/>
            <person name="Viragh M."/>
            <person name="Kuo A."/>
            <person name="Thoen E."/>
            <person name="Andreopoulos B."/>
            <person name="Lu D."/>
            <person name="Skrede I."/>
            <person name="Drula E."/>
            <person name="Henrissat B."/>
            <person name="Morin E."/>
            <person name="Kohler A."/>
            <person name="Barry K."/>
            <person name="LaButti K."/>
            <person name="Morin E."/>
            <person name="Salamov A."/>
            <person name="Lipzen A."/>
            <person name="Mereny Z."/>
            <person name="Hegedus B."/>
            <person name="Baldrian P."/>
            <person name="Stursova M."/>
            <person name="Weitz H."/>
            <person name="Taylor A."/>
            <person name="Grigoriev I.V."/>
            <person name="Nagy L.G."/>
            <person name="Martin F."/>
            <person name="Kauserud H."/>
        </authorList>
    </citation>
    <scope>NUCLEOTIDE SEQUENCE</scope>
    <source>
        <strain evidence="2">CBHHK182m</strain>
    </source>
</reference>
<protein>
    <submittedName>
        <fullName evidence="2">Uncharacterized protein</fullName>
    </submittedName>
</protein>
<dbReference type="EMBL" id="JARKIB010000010">
    <property type="protein sequence ID" value="KAJ7775380.1"/>
    <property type="molecule type" value="Genomic_DNA"/>
</dbReference>
<comment type="caution">
    <text evidence="2">The sequence shown here is derived from an EMBL/GenBank/DDBJ whole genome shotgun (WGS) entry which is preliminary data.</text>
</comment>
<feature type="chain" id="PRO_5042073007" evidence="1">
    <location>
        <begin position="24"/>
        <end position="212"/>
    </location>
</feature>
<feature type="signal peptide" evidence="1">
    <location>
        <begin position="1"/>
        <end position="23"/>
    </location>
</feature>
<keyword evidence="1" id="KW-0732">Signal</keyword>
<accession>A0AAD7JZV3</accession>
<dbReference type="Gene3D" id="2.60.120.260">
    <property type="entry name" value="Galactose-binding domain-like"/>
    <property type="match status" value="1"/>
</dbReference>
<sequence>MFALRRVIPIVTALFAAAMTVSTSNDATVAFPGPPDLTLASWMWNNNTLNTGFPAGSSAFRLTFHPSIEFPVANISVAISTDNAYSLYFNGTLIGNALDWTKPNVWTINNVPSTGPWVFAILATNYFDASLNPAGIIASFRASNAALQAFYIWYTGQIAIPSVVWKAMFPVPDGFANPTFDDSAWPPAVLEAPYGGGPWGNLATPVPASLCI</sequence>
<keyword evidence="3" id="KW-1185">Reference proteome</keyword>
<organism evidence="2 3">
    <name type="scientific">Mycena metata</name>
    <dbReference type="NCBI Taxonomy" id="1033252"/>
    <lineage>
        <taxon>Eukaryota</taxon>
        <taxon>Fungi</taxon>
        <taxon>Dikarya</taxon>
        <taxon>Basidiomycota</taxon>
        <taxon>Agaricomycotina</taxon>
        <taxon>Agaricomycetes</taxon>
        <taxon>Agaricomycetidae</taxon>
        <taxon>Agaricales</taxon>
        <taxon>Marasmiineae</taxon>
        <taxon>Mycenaceae</taxon>
        <taxon>Mycena</taxon>
    </lineage>
</organism>
<dbReference type="Proteomes" id="UP001215598">
    <property type="component" value="Unassembled WGS sequence"/>
</dbReference>
<evidence type="ECO:0000313" key="2">
    <source>
        <dbReference type="EMBL" id="KAJ7775380.1"/>
    </source>
</evidence>
<evidence type="ECO:0000256" key="1">
    <source>
        <dbReference type="SAM" id="SignalP"/>
    </source>
</evidence>
<dbReference type="AlphaFoldDB" id="A0AAD7JZV3"/>
<name>A0AAD7JZV3_9AGAR</name>
<proteinExistence type="predicted"/>
<evidence type="ECO:0000313" key="3">
    <source>
        <dbReference type="Proteomes" id="UP001215598"/>
    </source>
</evidence>
<gene>
    <name evidence="2" type="ORF">B0H16DRAFT_1712964</name>
</gene>